<comment type="caution">
    <text evidence="2">The sequence shown here is derived from an EMBL/GenBank/DDBJ whole genome shotgun (WGS) entry which is preliminary data.</text>
</comment>
<keyword evidence="3" id="KW-1185">Reference proteome</keyword>
<feature type="domain" description="N-acetyltransferase" evidence="1">
    <location>
        <begin position="8"/>
        <end position="164"/>
    </location>
</feature>
<dbReference type="PANTHER" id="PTHR43415">
    <property type="entry name" value="SPERMIDINE N(1)-ACETYLTRANSFERASE"/>
    <property type="match status" value="1"/>
</dbReference>
<gene>
    <name evidence="2" type="ORF">GCM10011346_30770</name>
</gene>
<dbReference type="InterPro" id="IPR000182">
    <property type="entry name" value="GNAT_dom"/>
</dbReference>
<evidence type="ECO:0000259" key="1">
    <source>
        <dbReference type="PROSITE" id="PS51186"/>
    </source>
</evidence>
<dbReference type="RefSeq" id="WP_188735226.1">
    <property type="nucleotide sequence ID" value="NZ_BMLW01000009.1"/>
</dbReference>
<sequence length="167" mass="19090">MNINNSNVLLRPLTLKDFQTVLTWSRDSSFCVANGWELNRSQEELYLWWSRNVNNQQPNFIRLGIEFQHTLIGYVDLAEIHSNTAELGIAIGESSLWGKGIGITAANKMIAYGAEQLSIHLFRAETHITNQRAQKMLKRIGFQEESWPGNETPSSYIPFILHVERSV</sequence>
<dbReference type="SUPFAM" id="SSF55729">
    <property type="entry name" value="Acyl-CoA N-acyltransferases (Nat)"/>
    <property type="match status" value="1"/>
</dbReference>
<protein>
    <submittedName>
        <fullName evidence="2">N-acetyltransferase</fullName>
    </submittedName>
</protein>
<proteinExistence type="predicted"/>
<dbReference type="EMBL" id="BMLW01000009">
    <property type="protein sequence ID" value="GGP12908.1"/>
    <property type="molecule type" value="Genomic_DNA"/>
</dbReference>
<dbReference type="Proteomes" id="UP000641206">
    <property type="component" value="Unassembled WGS sequence"/>
</dbReference>
<name>A0ABQ2NXQ4_9BACI</name>
<reference evidence="3" key="1">
    <citation type="journal article" date="2019" name="Int. J. Syst. Evol. Microbiol.">
        <title>The Global Catalogue of Microorganisms (GCM) 10K type strain sequencing project: providing services to taxonomists for standard genome sequencing and annotation.</title>
        <authorList>
            <consortium name="The Broad Institute Genomics Platform"/>
            <consortium name="The Broad Institute Genome Sequencing Center for Infectious Disease"/>
            <person name="Wu L."/>
            <person name="Ma J."/>
        </authorList>
    </citation>
    <scope>NUCLEOTIDE SEQUENCE [LARGE SCALE GENOMIC DNA]</scope>
    <source>
        <strain evidence="3">CGMCC 1.7693</strain>
    </source>
</reference>
<evidence type="ECO:0000313" key="2">
    <source>
        <dbReference type="EMBL" id="GGP12908.1"/>
    </source>
</evidence>
<dbReference type="PANTHER" id="PTHR43415:SF3">
    <property type="entry name" value="GNAT-FAMILY ACETYLTRANSFERASE"/>
    <property type="match status" value="1"/>
</dbReference>
<dbReference type="InterPro" id="IPR016181">
    <property type="entry name" value="Acyl_CoA_acyltransferase"/>
</dbReference>
<evidence type="ECO:0000313" key="3">
    <source>
        <dbReference type="Proteomes" id="UP000641206"/>
    </source>
</evidence>
<accession>A0ABQ2NXQ4</accession>
<dbReference type="Gene3D" id="3.40.630.30">
    <property type="match status" value="1"/>
</dbReference>
<dbReference type="PROSITE" id="PS51186">
    <property type="entry name" value="GNAT"/>
    <property type="match status" value="1"/>
</dbReference>
<organism evidence="2 3">
    <name type="scientific">Oceanobacillus neutriphilus</name>
    <dbReference type="NCBI Taxonomy" id="531815"/>
    <lineage>
        <taxon>Bacteria</taxon>
        <taxon>Bacillati</taxon>
        <taxon>Bacillota</taxon>
        <taxon>Bacilli</taxon>
        <taxon>Bacillales</taxon>
        <taxon>Bacillaceae</taxon>
        <taxon>Oceanobacillus</taxon>
    </lineage>
</organism>
<dbReference type="Pfam" id="PF13302">
    <property type="entry name" value="Acetyltransf_3"/>
    <property type="match status" value="1"/>
</dbReference>